<dbReference type="AlphaFoldDB" id="A0A939ESU7"/>
<proteinExistence type="predicted"/>
<dbReference type="InterPro" id="IPR025877">
    <property type="entry name" value="MobA-like_NTP_Trfase"/>
</dbReference>
<keyword evidence="4" id="KW-1185">Reference proteome</keyword>
<evidence type="ECO:0000256" key="1">
    <source>
        <dbReference type="ARBA" id="ARBA00022842"/>
    </source>
</evidence>
<dbReference type="Gene3D" id="3.90.550.10">
    <property type="entry name" value="Spore Coat Polysaccharide Biosynthesis Protein SpsA, Chain A"/>
    <property type="match status" value="1"/>
</dbReference>
<dbReference type="PANTHER" id="PTHR43777">
    <property type="entry name" value="MOLYBDENUM COFACTOR CYTIDYLYLTRANSFERASE"/>
    <property type="match status" value="1"/>
</dbReference>
<dbReference type="SUPFAM" id="SSF53218">
    <property type="entry name" value="Molybdenum cofactor biosynthesis proteins"/>
    <property type="match status" value="1"/>
</dbReference>
<dbReference type="SMART" id="SM00852">
    <property type="entry name" value="MoCF_biosynth"/>
    <property type="match status" value="1"/>
</dbReference>
<dbReference type="EMBL" id="JAFLNF010000006">
    <property type="protein sequence ID" value="MBO0346489.1"/>
    <property type="molecule type" value="Genomic_DNA"/>
</dbReference>
<accession>A0A939ESU7</accession>
<evidence type="ECO:0000313" key="3">
    <source>
        <dbReference type="EMBL" id="MBO0346489.1"/>
    </source>
</evidence>
<name>A0A939ESU7_9HYPH</name>
<dbReference type="RefSeq" id="WP_206942290.1">
    <property type="nucleotide sequence ID" value="NZ_JAFLNF010000006.1"/>
</dbReference>
<gene>
    <name evidence="3" type="ORF">J0X15_14745</name>
</gene>
<feature type="domain" description="MoaB/Mog" evidence="2">
    <location>
        <begin position="168"/>
        <end position="301"/>
    </location>
</feature>
<evidence type="ECO:0000313" key="4">
    <source>
        <dbReference type="Proteomes" id="UP000664779"/>
    </source>
</evidence>
<comment type="caution">
    <text evidence="3">The sequence shown here is derived from an EMBL/GenBank/DDBJ whole genome shotgun (WGS) entry which is preliminary data.</text>
</comment>
<evidence type="ECO:0000259" key="2">
    <source>
        <dbReference type="SMART" id="SM00852"/>
    </source>
</evidence>
<dbReference type="Pfam" id="PF12804">
    <property type="entry name" value="NTP_transf_3"/>
    <property type="match status" value="1"/>
</dbReference>
<dbReference type="InterPro" id="IPR029044">
    <property type="entry name" value="Nucleotide-diphossugar_trans"/>
</dbReference>
<dbReference type="InterPro" id="IPR001453">
    <property type="entry name" value="MoaB/Mog_dom"/>
</dbReference>
<dbReference type="PANTHER" id="PTHR43777:SF1">
    <property type="entry name" value="MOLYBDENUM COFACTOR CYTIDYLYLTRANSFERASE"/>
    <property type="match status" value="1"/>
</dbReference>
<dbReference type="CDD" id="cd04182">
    <property type="entry name" value="GT_2_like_f"/>
    <property type="match status" value="1"/>
</dbReference>
<organism evidence="3 4">
    <name type="scientific">Roseibium limicola</name>
    <dbReference type="NCBI Taxonomy" id="2816037"/>
    <lineage>
        <taxon>Bacteria</taxon>
        <taxon>Pseudomonadati</taxon>
        <taxon>Pseudomonadota</taxon>
        <taxon>Alphaproteobacteria</taxon>
        <taxon>Hyphomicrobiales</taxon>
        <taxon>Stappiaceae</taxon>
        <taxon>Roseibium</taxon>
    </lineage>
</organism>
<reference evidence="3" key="1">
    <citation type="submission" date="2021-03" db="EMBL/GenBank/DDBJ databases">
        <title>Roseibium sp. CAU 1637 isolated from Incheon.</title>
        <authorList>
            <person name="Kim W."/>
        </authorList>
    </citation>
    <scope>NUCLEOTIDE SEQUENCE</scope>
    <source>
        <strain evidence="3">CAU 1637</strain>
    </source>
</reference>
<keyword evidence="1" id="KW-0460">Magnesium</keyword>
<dbReference type="InterPro" id="IPR012184">
    <property type="entry name" value="Bifunc_Mopterin-bd"/>
</dbReference>
<protein>
    <submittedName>
        <fullName evidence="3">Molybdopterin-binding/glycosyltransferase family 2 protein</fullName>
    </submittedName>
</protein>
<dbReference type="SUPFAM" id="SSF53448">
    <property type="entry name" value="Nucleotide-diphospho-sugar transferases"/>
    <property type="match status" value="1"/>
</dbReference>
<dbReference type="PIRSF" id="PIRSF036626">
    <property type="entry name" value="MPTBd_MobAlike"/>
    <property type="match status" value="1"/>
</dbReference>
<dbReference type="InterPro" id="IPR036425">
    <property type="entry name" value="MoaB/Mog-like_dom_sf"/>
</dbReference>
<dbReference type="Proteomes" id="UP000664779">
    <property type="component" value="Unassembled WGS sequence"/>
</dbReference>
<dbReference type="CDD" id="cd03522">
    <property type="entry name" value="MoeA_like"/>
    <property type="match status" value="1"/>
</dbReference>
<sequence length="539" mass="57062">MKFASVATAEAEGCLLAHSTRAGTKTFKKGRVLSAGDLTALLDAGLVTLTVARLEPDDLDENVAAQRLATAAMSDGLRGEPPFTGRVNLHAEVAGIFVADKVAIDRMNRIDPALTIATLPNYSRVEAGRMVATAKVIEFAASANAVAQAEEAVTTSLQVHPFTARRIGLIATRLPHLKESTMDKTRRVLDQRLDGTGSKITSEIRIPHTVEDTAAALRQAHQHGCEMFILFGASAVVDRDDVLPAAVRHAGGEIQRFGLPVDPGNLLLLGSYGGFPLIGAPGCARSPKENGFDWVLERTLAGVAPSVEETTGWGVGGLLMEIHTRPHPRELMPQAQQPPQKVPVSAVVLAAGLSSRMGPNNKLLATINGEPLIRRVVKAAIASPCDPVIVVSGHQADGIAAALEGLDVIHVHNPDYVEGMGTSLRAGVRALPEDAVGALILLGDMPEIGALQIQQLVDRFVSSQAHSIVAAGTNGRRANPVLWPSCFFPRLSELSGDIGARAVLEDNRELLEIVEIGEAARLDLDTPETLRSYLGSSSD</sequence>
<dbReference type="GO" id="GO:0016779">
    <property type="term" value="F:nucleotidyltransferase activity"/>
    <property type="evidence" value="ECO:0007669"/>
    <property type="project" value="UniProtKB-ARBA"/>
</dbReference>
<dbReference type="Gene3D" id="3.40.980.10">
    <property type="entry name" value="MoaB/Mog-like domain"/>
    <property type="match status" value="1"/>
</dbReference>